<dbReference type="AlphaFoldDB" id="A0A4Z0H099"/>
<comment type="function">
    <text evidence="9 10">Fluoride-specific ion channel. Important for reducing fluoride concentration in the cell, thus reducing its toxicity.</text>
</comment>
<keyword evidence="3 10" id="KW-0812">Transmembrane</keyword>
<feature type="transmembrane region" description="Helical" evidence="10">
    <location>
        <begin position="96"/>
        <end position="116"/>
    </location>
</feature>
<feature type="binding site" evidence="10">
    <location>
        <position position="77"/>
    </location>
    <ligand>
        <name>Na(+)</name>
        <dbReference type="ChEBI" id="CHEBI:29101"/>
        <note>structural</note>
    </ligand>
</feature>
<organism evidence="11 12">
    <name type="scientific">Halobacillus salinus</name>
    <dbReference type="NCBI Taxonomy" id="192814"/>
    <lineage>
        <taxon>Bacteria</taxon>
        <taxon>Bacillati</taxon>
        <taxon>Bacillota</taxon>
        <taxon>Bacilli</taxon>
        <taxon>Bacillales</taxon>
        <taxon>Bacillaceae</taxon>
        <taxon>Halobacillus</taxon>
    </lineage>
</organism>
<name>A0A4Z0H099_9BACI</name>
<comment type="similarity">
    <text evidence="7 10">Belongs to the fluoride channel Fluc/FEX (TC 1.A.43) family.</text>
</comment>
<dbReference type="NCBIfam" id="TIGR00494">
    <property type="entry name" value="crcB"/>
    <property type="match status" value="1"/>
</dbReference>
<evidence type="ECO:0000256" key="1">
    <source>
        <dbReference type="ARBA" id="ARBA00004651"/>
    </source>
</evidence>
<keyword evidence="10" id="KW-0915">Sodium</keyword>
<keyword evidence="10" id="KW-0813">Transport</keyword>
<comment type="subcellular location">
    <subcellularLocation>
        <location evidence="1 10">Cell membrane</location>
        <topology evidence="1 10">Multi-pass membrane protein</topology>
    </subcellularLocation>
</comment>
<keyword evidence="6 10" id="KW-0407">Ion channel</keyword>
<dbReference type="GO" id="GO:0140114">
    <property type="term" value="P:cellular detoxification of fluoride"/>
    <property type="evidence" value="ECO:0007669"/>
    <property type="project" value="UniProtKB-UniRule"/>
</dbReference>
<comment type="caution">
    <text evidence="11">The sequence shown here is derived from an EMBL/GenBank/DDBJ whole genome shotgun (WGS) entry which is preliminary data.</text>
</comment>
<gene>
    <name evidence="10 11" type="primary">crcB</name>
    <name evidence="10" type="synonym">fluC</name>
    <name evidence="11" type="ORF">E4663_12870</name>
</gene>
<dbReference type="GO" id="GO:0062054">
    <property type="term" value="F:fluoride channel activity"/>
    <property type="evidence" value="ECO:0007669"/>
    <property type="project" value="UniProtKB-UniRule"/>
</dbReference>
<feature type="binding site" evidence="10">
    <location>
        <position position="74"/>
    </location>
    <ligand>
        <name>Na(+)</name>
        <dbReference type="ChEBI" id="CHEBI:29101"/>
        <note>structural</note>
    </ligand>
</feature>
<keyword evidence="10" id="KW-0406">Ion transport</keyword>
<dbReference type="EMBL" id="SRJC01000003">
    <property type="protein sequence ID" value="TGB02232.1"/>
    <property type="molecule type" value="Genomic_DNA"/>
</dbReference>
<evidence type="ECO:0000256" key="9">
    <source>
        <dbReference type="ARBA" id="ARBA00049940"/>
    </source>
</evidence>
<keyword evidence="4 10" id="KW-1133">Transmembrane helix</keyword>
<accession>A0A4Z0H099</accession>
<dbReference type="RefSeq" id="WP_135327916.1">
    <property type="nucleotide sequence ID" value="NZ_SRJC01000003.1"/>
</dbReference>
<dbReference type="Pfam" id="PF02537">
    <property type="entry name" value="CRCB"/>
    <property type="match status" value="1"/>
</dbReference>
<evidence type="ECO:0000256" key="8">
    <source>
        <dbReference type="ARBA" id="ARBA00035585"/>
    </source>
</evidence>
<keyword evidence="10" id="KW-0479">Metal-binding</keyword>
<evidence type="ECO:0000256" key="2">
    <source>
        <dbReference type="ARBA" id="ARBA00022475"/>
    </source>
</evidence>
<dbReference type="PANTHER" id="PTHR28259">
    <property type="entry name" value="FLUORIDE EXPORT PROTEIN 1-RELATED"/>
    <property type="match status" value="1"/>
</dbReference>
<evidence type="ECO:0000313" key="11">
    <source>
        <dbReference type="EMBL" id="TGB02232.1"/>
    </source>
</evidence>
<evidence type="ECO:0000256" key="3">
    <source>
        <dbReference type="ARBA" id="ARBA00022692"/>
    </source>
</evidence>
<evidence type="ECO:0000256" key="6">
    <source>
        <dbReference type="ARBA" id="ARBA00023303"/>
    </source>
</evidence>
<keyword evidence="12" id="KW-1185">Reference proteome</keyword>
<evidence type="ECO:0000256" key="5">
    <source>
        <dbReference type="ARBA" id="ARBA00023136"/>
    </source>
</evidence>
<keyword evidence="5 10" id="KW-0472">Membrane</keyword>
<proteinExistence type="inferred from homology"/>
<evidence type="ECO:0000256" key="4">
    <source>
        <dbReference type="ARBA" id="ARBA00022989"/>
    </source>
</evidence>
<dbReference type="STRING" id="192814.GCA_900166575_03493"/>
<dbReference type="PANTHER" id="PTHR28259:SF1">
    <property type="entry name" value="FLUORIDE EXPORT PROTEIN 1-RELATED"/>
    <property type="match status" value="1"/>
</dbReference>
<dbReference type="HAMAP" id="MF_00454">
    <property type="entry name" value="FluC"/>
    <property type="match status" value="1"/>
</dbReference>
<evidence type="ECO:0000256" key="7">
    <source>
        <dbReference type="ARBA" id="ARBA00035120"/>
    </source>
</evidence>
<evidence type="ECO:0000313" key="12">
    <source>
        <dbReference type="Proteomes" id="UP000297982"/>
    </source>
</evidence>
<dbReference type="Proteomes" id="UP000297982">
    <property type="component" value="Unassembled WGS sequence"/>
</dbReference>
<protein>
    <recommendedName>
        <fullName evidence="10">Fluoride-specific ion channel FluC</fullName>
    </recommendedName>
</protein>
<comment type="catalytic activity">
    <reaction evidence="8">
        <text>fluoride(in) = fluoride(out)</text>
        <dbReference type="Rhea" id="RHEA:76159"/>
        <dbReference type="ChEBI" id="CHEBI:17051"/>
    </reaction>
    <physiologicalReaction direction="left-to-right" evidence="8">
        <dbReference type="Rhea" id="RHEA:76160"/>
    </physiologicalReaction>
</comment>
<comment type="activity regulation">
    <text evidence="10">Na(+) is not transported, but it plays an essential structural role and its presence is essential for fluoride channel function.</text>
</comment>
<feature type="transmembrane region" description="Helical" evidence="10">
    <location>
        <begin position="67"/>
        <end position="90"/>
    </location>
</feature>
<evidence type="ECO:0000256" key="10">
    <source>
        <dbReference type="HAMAP-Rule" id="MF_00454"/>
    </source>
</evidence>
<dbReference type="InterPro" id="IPR003691">
    <property type="entry name" value="FluC"/>
</dbReference>
<reference evidence="11 12" key="1">
    <citation type="journal article" date="2003" name="Int. J. Syst. Evol. Microbiol.">
        <title>Halobacillus salinus sp. nov., isolated from a salt lake on the coast of the East Sea in Korea.</title>
        <authorList>
            <person name="Yoon J.H."/>
            <person name="Kang K.H."/>
            <person name="Park Y.H."/>
        </authorList>
    </citation>
    <scope>NUCLEOTIDE SEQUENCE [LARGE SCALE GENOMIC DNA]</scope>
    <source>
        <strain evidence="11 12">HSL-3</strain>
    </source>
</reference>
<feature type="transmembrane region" description="Helical" evidence="10">
    <location>
        <begin position="5"/>
        <end position="22"/>
    </location>
</feature>
<keyword evidence="2 10" id="KW-1003">Cell membrane</keyword>
<sequence>MNRIYVAIALGGGIGSSLRFLLSNAIPQVDGFPFGTLTANLLGCFLLSYLSLILVKHKTIDPAFKKALTTGVIGSFTTFSAFATETFQLFSSSVGLGILYILSTVAGGLLMTWLGVKTGGRP</sequence>
<dbReference type="GO" id="GO:0005886">
    <property type="term" value="C:plasma membrane"/>
    <property type="evidence" value="ECO:0007669"/>
    <property type="project" value="UniProtKB-SubCell"/>
</dbReference>
<dbReference type="GO" id="GO:0046872">
    <property type="term" value="F:metal ion binding"/>
    <property type="evidence" value="ECO:0007669"/>
    <property type="project" value="UniProtKB-KW"/>
</dbReference>
<feature type="transmembrane region" description="Helical" evidence="10">
    <location>
        <begin position="34"/>
        <end position="55"/>
    </location>
</feature>